<dbReference type="SMART" id="SM00184">
    <property type="entry name" value="RING"/>
    <property type="match status" value="1"/>
</dbReference>
<accession>Q4U9C3</accession>
<dbReference type="OMA" id="FTHEENM"/>
<evidence type="ECO:0000256" key="2">
    <source>
        <dbReference type="SAM" id="Coils"/>
    </source>
</evidence>
<dbReference type="GO" id="GO:0090734">
    <property type="term" value="C:site of DNA damage"/>
    <property type="evidence" value="ECO:0007669"/>
    <property type="project" value="TreeGrafter"/>
</dbReference>
<name>Q4U9C3_THEAN</name>
<protein>
    <recommendedName>
        <fullName evidence="4">RING-type domain-containing protein</fullName>
    </recommendedName>
</protein>
<dbReference type="VEuPathDB" id="PiroplasmaDB:TA09015"/>
<dbReference type="GeneID" id="3863216"/>
<dbReference type="PANTHER" id="PTHR46569">
    <property type="entry name" value="E3 UBIQUITIN-PROTEIN LIGASE TRAIP"/>
    <property type="match status" value="1"/>
</dbReference>
<keyword evidence="1" id="KW-0862">Zinc</keyword>
<dbReference type="Gene3D" id="3.30.40.10">
    <property type="entry name" value="Zinc/RING finger domain, C3HC4 (zinc finger)"/>
    <property type="match status" value="1"/>
</dbReference>
<feature type="coiled-coil region" evidence="2">
    <location>
        <begin position="197"/>
        <end position="238"/>
    </location>
</feature>
<feature type="region of interest" description="Disordered" evidence="3">
    <location>
        <begin position="366"/>
        <end position="400"/>
    </location>
</feature>
<keyword evidence="1" id="KW-0479">Metal-binding</keyword>
<evidence type="ECO:0000259" key="4">
    <source>
        <dbReference type="PROSITE" id="PS50089"/>
    </source>
</evidence>
<feature type="compositionally biased region" description="Polar residues" evidence="3">
    <location>
        <begin position="287"/>
        <end position="299"/>
    </location>
</feature>
<sequence length="428" mass="49070">MESWEFPFCIICYDRLLTNLTLLPTCGHIFHSECLNTWFNRLKLKTGSCPLCRTSVNINKVIPLNYSISRSDSNENSSSSDENKEYDHLRHQLSQASSDNLDLSQKIQSLKTENDDLQSKLNEEISIKEALTTENKDLKFTNEKNITTINGLANKVIDLNEKLTKFSHVSRYLENQNIPEAENLKSFLSQFTHEENMNILTSRIVELENSVSDLTERNRKLKNERDETDIIYKKLRMEFIKMYSYFNPPVEEKKIELPGINDNYSGSCTRMRPQKSNKNSMDHNSEHSGQLTPSSFLTNNHPMSPFINNRTKNVLDTSMSGQMNLTPGRTMKYSKIKKVKLVTPDYANNERSKLVSSHERRNTFIAYPSASPGSSPDPTGIRKPKSKLKPNYEIGNNGKNMDPLANNNKLPSIYAFFKAKDKDNSNII</sequence>
<dbReference type="GO" id="GO:0016567">
    <property type="term" value="P:protein ubiquitination"/>
    <property type="evidence" value="ECO:0007669"/>
    <property type="project" value="TreeGrafter"/>
</dbReference>
<keyword evidence="2" id="KW-0175">Coiled coil</keyword>
<evidence type="ECO:0000313" key="6">
    <source>
        <dbReference type="Proteomes" id="UP000001950"/>
    </source>
</evidence>
<dbReference type="GO" id="GO:0005634">
    <property type="term" value="C:nucleus"/>
    <property type="evidence" value="ECO:0007669"/>
    <property type="project" value="TreeGrafter"/>
</dbReference>
<organism evidence="5 6">
    <name type="scientific">Theileria annulata</name>
    <dbReference type="NCBI Taxonomy" id="5874"/>
    <lineage>
        <taxon>Eukaryota</taxon>
        <taxon>Sar</taxon>
        <taxon>Alveolata</taxon>
        <taxon>Apicomplexa</taxon>
        <taxon>Aconoidasida</taxon>
        <taxon>Piroplasmida</taxon>
        <taxon>Theileriidae</taxon>
        <taxon>Theileria</taxon>
    </lineage>
</organism>
<evidence type="ECO:0000313" key="5">
    <source>
        <dbReference type="EMBL" id="CAI76580.1"/>
    </source>
</evidence>
<dbReference type="GO" id="GO:0031297">
    <property type="term" value="P:replication fork processing"/>
    <property type="evidence" value="ECO:0007669"/>
    <property type="project" value="TreeGrafter"/>
</dbReference>
<feature type="domain" description="RING-type" evidence="4">
    <location>
        <begin position="9"/>
        <end position="53"/>
    </location>
</feature>
<evidence type="ECO:0000256" key="3">
    <source>
        <dbReference type="SAM" id="MobiDB-lite"/>
    </source>
</evidence>
<dbReference type="SUPFAM" id="SSF57850">
    <property type="entry name" value="RING/U-box"/>
    <property type="match status" value="1"/>
</dbReference>
<dbReference type="InterPro" id="IPR013083">
    <property type="entry name" value="Znf_RING/FYVE/PHD"/>
</dbReference>
<evidence type="ECO:0000256" key="1">
    <source>
        <dbReference type="PROSITE-ProRule" id="PRU00175"/>
    </source>
</evidence>
<dbReference type="EMBL" id="CR940353">
    <property type="protein sequence ID" value="CAI76580.1"/>
    <property type="molecule type" value="Genomic_DNA"/>
</dbReference>
<dbReference type="PROSITE" id="PS50089">
    <property type="entry name" value="ZF_RING_2"/>
    <property type="match status" value="1"/>
</dbReference>
<feature type="coiled-coil region" evidence="2">
    <location>
        <begin position="93"/>
        <end position="134"/>
    </location>
</feature>
<reference evidence="5 6" key="1">
    <citation type="journal article" date="2005" name="Science">
        <title>Genome of the host-cell transforming parasite Theileria annulata compared with T. parva.</title>
        <authorList>
            <person name="Pain A."/>
            <person name="Renauld H."/>
            <person name="Berriman M."/>
            <person name="Murphy L."/>
            <person name="Yeats C.A."/>
            <person name="Weir W."/>
            <person name="Kerhornou A."/>
            <person name="Aslett M."/>
            <person name="Bishop R."/>
            <person name="Bouchier C."/>
            <person name="Cochet M."/>
            <person name="Coulson R.M.R."/>
            <person name="Cronin A."/>
            <person name="de Villiers E.P."/>
            <person name="Fraser A."/>
            <person name="Fosker N."/>
            <person name="Gardner M."/>
            <person name="Goble A."/>
            <person name="Griffiths-Jones S."/>
            <person name="Harris D.E."/>
            <person name="Katzer F."/>
            <person name="Larke N."/>
            <person name="Lord A."/>
            <person name="Maser P."/>
            <person name="McKellar S."/>
            <person name="Mooney P."/>
            <person name="Morton F."/>
            <person name="Nene V."/>
            <person name="O'Neil S."/>
            <person name="Price C."/>
            <person name="Quail M.A."/>
            <person name="Rabbinowitsch E."/>
            <person name="Rawlings N.D."/>
            <person name="Rutter S."/>
            <person name="Saunders D."/>
            <person name="Seeger K."/>
            <person name="Shah T."/>
            <person name="Squares R."/>
            <person name="Squares S."/>
            <person name="Tivey A."/>
            <person name="Walker A.R."/>
            <person name="Woodward J."/>
            <person name="Dobbelaere D.A.E."/>
            <person name="Langsley G."/>
            <person name="Rajandream M.A."/>
            <person name="McKeever D."/>
            <person name="Shiels B."/>
            <person name="Tait A."/>
            <person name="Barrell B.G."/>
            <person name="Hall N."/>
        </authorList>
    </citation>
    <scope>NUCLEOTIDE SEQUENCE [LARGE SCALE GENOMIC DNA]</scope>
    <source>
        <strain evidence="6">Ankara</strain>
    </source>
</reference>
<dbReference type="eggNOG" id="ENOG502RSZA">
    <property type="taxonomic scope" value="Eukaryota"/>
</dbReference>
<dbReference type="AlphaFoldDB" id="Q4U9C3"/>
<feature type="compositionally biased region" description="Polar residues" evidence="3">
    <location>
        <begin position="265"/>
        <end position="279"/>
    </location>
</feature>
<dbReference type="InterPro" id="IPR052639">
    <property type="entry name" value="TRAIP_ubiq-protein_ligase"/>
</dbReference>
<dbReference type="KEGG" id="tan:TA09015"/>
<dbReference type="InterPro" id="IPR001841">
    <property type="entry name" value="Znf_RING"/>
</dbReference>
<dbReference type="PANTHER" id="PTHR46569:SF1">
    <property type="entry name" value="E3 UBIQUITIN-PROTEIN LIGASE RFWD3-RELATED"/>
    <property type="match status" value="1"/>
</dbReference>
<dbReference type="Proteomes" id="UP000001950">
    <property type="component" value="Chromosome 4"/>
</dbReference>
<keyword evidence="1" id="KW-0863">Zinc-finger</keyword>
<keyword evidence="6" id="KW-1185">Reference proteome</keyword>
<dbReference type="InParanoid" id="Q4U9C3"/>
<proteinExistence type="predicted"/>
<dbReference type="Pfam" id="PF13639">
    <property type="entry name" value="zf-RING_2"/>
    <property type="match status" value="1"/>
</dbReference>
<feature type="region of interest" description="Disordered" evidence="3">
    <location>
        <begin position="265"/>
        <end position="299"/>
    </location>
</feature>
<dbReference type="GO" id="GO:0008270">
    <property type="term" value="F:zinc ion binding"/>
    <property type="evidence" value="ECO:0007669"/>
    <property type="project" value="UniProtKB-KW"/>
</dbReference>
<gene>
    <name evidence="5" type="ORF">TA09015</name>
</gene>
<dbReference type="OrthoDB" id="527344at2759"/>
<dbReference type="RefSeq" id="XP_953205.1">
    <property type="nucleotide sequence ID" value="XM_948112.1"/>
</dbReference>
<dbReference type="GO" id="GO:0061630">
    <property type="term" value="F:ubiquitin protein ligase activity"/>
    <property type="evidence" value="ECO:0007669"/>
    <property type="project" value="TreeGrafter"/>
</dbReference>
<dbReference type="STRING" id="5874.Q4U9C3"/>